<evidence type="ECO:0000313" key="7">
    <source>
        <dbReference type="Proteomes" id="UP000004621"/>
    </source>
</evidence>
<dbReference type="Proteomes" id="UP000004621">
    <property type="component" value="Unassembled WGS sequence"/>
</dbReference>
<evidence type="ECO:0000256" key="3">
    <source>
        <dbReference type="ARBA" id="ARBA00022692"/>
    </source>
</evidence>
<dbReference type="Pfam" id="PF06835">
    <property type="entry name" value="LptC"/>
    <property type="match status" value="1"/>
</dbReference>
<comment type="caution">
    <text evidence="6">The sequence shown here is derived from an EMBL/GenBank/DDBJ whole genome shotgun (WGS) entry which is preliminary data.</text>
</comment>
<organism evidence="6 7">
    <name type="scientific">Neisseria subflava NJ9703</name>
    <dbReference type="NCBI Taxonomy" id="546268"/>
    <lineage>
        <taxon>Bacteria</taxon>
        <taxon>Pseudomonadati</taxon>
        <taxon>Pseudomonadota</taxon>
        <taxon>Betaproteobacteria</taxon>
        <taxon>Neisseriales</taxon>
        <taxon>Neisseriaceae</taxon>
        <taxon>Neisseria</taxon>
    </lineage>
</organism>
<name>A0A9W5N059_NEISU</name>
<dbReference type="GO" id="GO:0017089">
    <property type="term" value="F:glycolipid transfer activity"/>
    <property type="evidence" value="ECO:0007669"/>
    <property type="project" value="TreeGrafter"/>
</dbReference>
<dbReference type="PANTHER" id="PTHR37481:SF1">
    <property type="entry name" value="LIPOPOLYSACCHARIDE EXPORT SYSTEM PROTEIN LPTC"/>
    <property type="match status" value="1"/>
</dbReference>
<dbReference type="NCBIfam" id="TIGR04409">
    <property type="entry name" value="LptC_YrbK"/>
    <property type="match status" value="1"/>
</dbReference>
<keyword evidence="3" id="KW-0812">Transmembrane</keyword>
<accession>A0A9W5N059</accession>
<evidence type="ECO:0000256" key="2">
    <source>
        <dbReference type="ARBA" id="ARBA00022519"/>
    </source>
</evidence>
<proteinExistence type="predicted"/>
<dbReference type="AlphaFoldDB" id="A0A9W5N059"/>
<keyword evidence="1" id="KW-1003">Cell membrane</keyword>
<keyword evidence="2" id="KW-0997">Cell inner membrane</keyword>
<evidence type="ECO:0000313" key="6">
    <source>
        <dbReference type="EMBL" id="EFC53092.1"/>
    </source>
</evidence>
<dbReference type="InterPro" id="IPR052363">
    <property type="entry name" value="LPS_export_LptC"/>
</dbReference>
<protein>
    <recommendedName>
        <fullName evidence="8">LPS export ABC transporter periplasmic protein LptC</fullName>
    </recommendedName>
</protein>
<dbReference type="GO" id="GO:0005886">
    <property type="term" value="C:plasma membrane"/>
    <property type="evidence" value="ECO:0007669"/>
    <property type="project" value="InterPro"/>
</dbReference>
<dbReference type="RefSeq" id="WP_004518853.1">
    <property type="nucleotide sequence ID" value="NZ_ACEO02000001.1"/>
</dbReference>
<evidence type="ECO:0000256" key="4">
    <source>
        <dbReference type="ARBA" id="ARBA00022989"/>
    </source>
</evidence>
<evidence type="ECO:0000256" key="1">
    <source>
        <dbReference type="ARBA" id="ARBA00022475"/>
    </source>
</evidence>
<dbReference type="EMBL" id="ACEO02000001">
    <property type="protein sequence ID" value="EFC53092.1"/>
    <property type="molecule type" value="Genomic_DNA"/>
</dbReference>
<dbReference type="Gene3D" id="2.60.450.10">
    <property type="entry name" value="Lipopolysaccharide (LPS) transport protein A like domain"/>
    <property type="match status" value="1"/>
</dbReference>
<keyword evidence="5" id="KW-0472">Membrane</keyword>
<dbReference type="InterPro" id="IPR010664">
    <property type="entry name" value="LipoPS_assembly_LptC-rel"/>
</dbReference>
<dbReference type="GO" id="GO:0015221">
    <property type="term" value="F:lipopolysaccharide transmembrane transporter activity"/>
    <property type="evidence" value="ECO:0007669"/>
    <property type="project" value="InterPro"/>
</dbReference>
<evidence type="ECO:0008006" key="8">
    <source>
        <dbReference type="Google" id="ProtNLM"/>
    </source>
</evidence>
<sequence length="193" mass="21509">MKIRWRYGIAFPLVLAVSLGALAAWLGRISEVQVEEVVLNPNEPQYSMKGINGKRFDQEGRLKENLSAVDAVQYPNSADVHLDKPHLSFYRDGSLLYEVGSDKAAYNIQNKKVVFEQNVVLNKAADAKRLAGIVKTERLNVDTEAQYAHTDSPVTFQYGQSSGQANGMTYDHKTGLLNFPSKVKATIYDTKNL</sequence>
<dbReference type="GO" id="GO:0030288">
    <property type="term" value="C:outer membrane-bounded periplasmic space"/>
    <property type="evidence" value="ECO:0007669"/>
    <property type="project" value="TreeGrafter"/>
</dbReference>
<dbReference type="InterPro" id="IPR026265">
    <property type="entry name" value="LptC"/>
</dbReference>
<keyword evidence="4" id="KW-1133">Transmembrane helix</keyword>
<gene>
    <name evidence="6" type="ORF">NEISUBOT_03089</name>
</gene>
<reference evidence="6 7" key="1">
    <citation type="submission" date="2010-01" db="EMBL/GenBank/DDBJ databases">
        <authorList>
            <person name="Weinstock G."/>
            <person name="Sodergren E."/>
            <person name="Clifton S."/>
            <person name="Fulton L."/>
            <person name="Fulton B."/>
            <person name="Courtney L."/>
            <person name="Fronick C."/>
            <person name="Harrison M."/>
            <person name="Strong C."/>
            <person name="Farmer C."/>
            <person name="Delahaunty K."/>
            <person name="Markovic C."/>
            <person name="Hall O."/>
            <person name="Minx P."/>
            <person name="Tomlinson C."/>
            <person name="Mitreva M."/>
            <person name="Nelson J."/>
            <person name="Hou S."/>
            <person name="Wollam A."/>
            <person name="Pepin K.H."/>
            <person name="Johnson M."/>
            <person name="Bhonagiri V."/>
            <person name="Nash W.E."/>
            <person name="Warren W."/>
            <person name="Chinwalla A."/>
            <person name="Mardis E.R."/>
            <person name="Wilson R.K."/>
        </authorList>
    </citation>
    <scope>NUCLEOTIDE SEQUENCE [LARGE SCALE GENOMIC DNA]</scope>
    <source>
        <strain evidence="6 7">NJ9703</strain>
    </source>
</reference>
<dbReference type="PANTHER" id="PTHR37481">
    <property type="entry name" value="LIPOPOLYSACCHARIDE EXPORT SYSTEM PROTEIN LPTC"/>
    <property type="match status" value="1"/>
</dbReference>
<evidence type="ECO:0000256" key="5">
    <source>
        <dbReference type="ARBA" id="ARBA00023136"/>
    </source>
</evidence>